<proteinExistence type="predicted"/>
<name>A0A2Z5FXH3_9BACT</name>
<sequence>MSSKLLRSVSKFVIDAFLSFVCFAFESRALQPTYKARY</sequence>
<protein>
    <submittedName>
        <fullName evidence="1">Uncharacterized protein</fullName>
    </submittedName>
</protein>
<reference evidence="1 2" key="1">
    <citation type="journal article" date="2018" name="Front. Microbiol.">
        <title>Hydrolytic Capabilities as a Key to Environmental Success: Chitinolytic and Cellulolytic Acidobacteria From Acidic Sub-arctic Soils and Boreal Peatlands.</title>
        <authorList>
            <person name="Belova S.E."/>
            <person name="Ravin N.V."/>
            <person name="Pankratov T.A."/>
            <person name="Rakitin A.L."/>
            <person name="Ivanova A.A."/>
            <person name="Beletsky A.V."/>
            <person name="Mardanov A.V."/>
            <person name="Sinninghe Damste J.S."/>
            <person name="Dedysh S.N."/>
        </authorList>
    </citation>
    <scope>NUCLEOTIDE SEQUENCE [LARGE SCALE GENOMIC DNA]</scope>
    <source>
        <strain evidence="1 2">SBC82</strain>
    </source>
</reference>
<keyword evidence="2" id="KW-1185">Reference proteome</keyword>
<dbReference type="Proteomes" id="UP000253606">
    <property type="component" value="Chromosome"/>
</dbReference>
<dbReference type="AlphaFoldDB" id="A0A2Z5FXH3"/>
<organism evidence="1 2">
    <name type="scientific">Acidisarcina polymorpha</name>
    <dbReference type="NCBI Taxonomy" id="2211140"/>
    <lineage>
        <taxon>Bacteria</taxon>
        <taxon>Pseudomonadati</taxon>
        <taxon>Acidobacteriota</taxon>
        <taxon>Terriglobia</taxon>
        <taxon>Terriglobales</taxon>
        <taxon>Acidobacteriaceae</taxon>
        <taxon>Acidisarcina</taxon>
    </lineage>
</organism>
<evidence type="ECO:0000313" key="1">
    <source>
        <dbReference type="EMBL" id="AXC11204.1"/>
    </source>
</evidence>
<accession>A0A2Z5FXH3</accession>
<dbReference type="KEGG" id="abas:ACPOL_1864"/>
<gene>
    <name evidence="1" type="ORF">ACPOL_1864</name>
</gene>
<evidence type="ECO:0000313" key="2">
    <source>
        <dbReference type="Proteomes" id="UP000253606"/>
    </source>
</evidence>
<dbReference type="EMBL" id="CP030840">
    <property type="protein sequence ID" value="AXC11204.1"/>
    <property type="molecule type" value="Genomic_DNA"/>
</dbReference>